<evidence type="ECO:0000313" key="5">
    <source>
        <dbReference type="Proteomes" id="UP000015347"/>
    </source>
</evidence>
<proteinExistence type="predicted"/>
<evidence type="ECO:0000259" key="3">
    <source>
        <dbReference type="Pfam" id="PF07589"/>
    </source>
</evidence>
<dbReference type="Pfam" id="PF07589">
    <property type="entry name" value="PEP-CTERM"/>
    <property type="match status" value="1"/>
</dbReference>
<sequence>MTSFFLSLVAICLAGAVQALTLDFEGIAPDGGAIGFDNSGFSTNGFEFLLDYGQIQDSNNCPTCYQTDNGTDWLLHMSKGVMTMTSTVGAFSLHSIDYGDYEKNPLYNAYTQVTGHRVGGGTVTREISSETDFRTIDFGWTNLASVSFDTFDRSYYTRNAYDNFVVSLGTVPLPASLPLMLLALGGAGLALRRRAR</sequence>
<protein>
    <recommendedName>
        <fullName evidence="3">Ice-binding protein C-terminal domain-containing protein</fullName>
    </recommendedName>
</protein>
<dbReference type="Proteomes" id="UP000015347">
    <property type="component" value="Unassembled WGS sequence"/>
</dbReference>
<dbReference type="HOGENOM" id="CLU_1389354_0_0_5"/>
<dbReference type="InterPro" id="IPR013424">
    <property type="entry name" value="Ice-binding_C"/>
</dbReference>
<keyword evidence="2" id="KW-0732">Signal</keyword>
<reference evidence="5" key="1">
    <citation type="journal article" date="2014" name="Stand. Genomic Sci.">
        <title>Genome sequence of the exopolysaccharide-producing Salipiger mucosus type strain (DSM 16094(T)), a moderately halophilic member of the Roseobacter clade.</title>
        <authorList>
            <person name="Riedel T."/>
            <person name="Spring S."/>
            <person name="Fiebig A."/>
            <person name="Petersen J."/>
            <person name="Kyrpides N.C."/>
            <person name="Goker M."/>
            <person name="Klenk H.P."/>
        </authorList>
    </citation>
    <scope>NUCLEOTIDE SEQUENCE [LARGE SCALE GENOMIC DNA]</scope>
    <source>
        <strain evidence="5">DSM 16094</strain>
    </source>
</reference>
<dbReference type="RefSeq" id="WP_020043607.1">
    <property type="nucleotide sequence ID" value="NZ_KE557288.1"/>
</dbReference>
<dbReference type="EMBL" id="APVH01000067">
    <property type="protein sequence ID" value="EPX75798.1"/>
    <property type="molecule type" value="Genomic_DNA"/>
</dbReference>
<accession>S9Q853</accession>
<feature type="domain" description="Ice-binding protein C-terminal" evidence="3">
    <location>
        <begin position="170"/>
        <end position="194"/>
    </location>
</feature>
<keyword evidence="1" id="KW-0812">Transmembrane</keyword>
<evidence type="ECO:0000256" key="2">
    <source>
        <dbReference type="SAM" id="SignalP"/>
    </source>
</evidence>
<evidence type="ECO:0000256" key="1">
    <source>
        <dbReference type="SAM" id="Phobius"/>
    </source>
</evidence>
<organism evidence="4 5">
    <name type="scientific">Salipiger mucosus DSM 16094</name>
    <dbReference type="NCBI Taxonomy" id="1123237"/>
    <lineage>
        <taxon>Bacteria</taxon>
        <taxon>Pseudomonadati</taxon>
        <taxon>Pseudomonadota</taxon>
        <taxon>Alphaproteobacteria</taxon>
        <taxon>Rhodobacterales</taxon>
        <taxon>Roseobacteraceae</taxon>
        <taxon>Salipiger</taxon>
    </lineage>
</organism>
<dbReference type="STRING" id="1123237.Salmuc_05310"/>
<feature type="transmembrane region" description="Helical" evidence="1">
    <location>
        <begin position="171"/>
        <end position="191"/>
    </location>
</feature>
<gene>
    <name evidence="4" type="ORF">Salmuc_05310</name>
</gene>
<feature type="signal peptide" evidence="2">
    <location>
        <begin position="1"/>
        <end position="19"/>
    </location>
</feature>
<name>S9Q853_9RHOB</name>
<keyword evidence="1" id="KW-0472">Membrane</keyword>
<keyword evidence="1" id="KW-1133">Transmembrane helix</keyword>
<keyword evidence="5" id="KW-1185">Reference proteome</keyword>
<comment type="caution">
    <text evidence="4">The sequence shown here is derived from an EMBL/GenBank/DDBJ whole genome shotgun (WGS) entry which is preliminary data.</text>
</comment>
<dbReference type="AlphaFoldDB" id="S9Q853"/>
<evidence type="ECO:0000313" key="4">
    <source>
        <dbReference type="EMBL" id="EPX75798.1"/>
    </source>
</evidence>
<feature type="chain" id="PRO_5004567862" description="Ice-binding protein C-terminal domain-containing protein" evidence="2">
    <location>
        <begin position="20"/>
        <end position="196"/>
    </location>
</feature>